<gene>
    <name evidence="2" type="ORF">K4G66_00870</name>
</gene>
<keyword evidence="1" id="KW-0732">Signal</keyword>
<feature type="signal peptide" evidence="1">
    <location>
        <begin position="1"/>
        <end position="23"/>
    </location>
</feature>
<evidence type="ECO:0000313" key="2">
    <source>
        <dbReference type="EMBL" id="WKN37259.1"/>
    </source>
</evidence>
<dbReference type="EMBL" id="CP120682">
    <property type="protein sequence ID" value="WKN37259.1"/>
    <property type="molecule type" value="Genomic_DNA"/>
</dbReference>
<protein>
    <submittedName>
        <fullName evidence="2">Uncharacterized protein</fullName>
    </submittedName>
</protein>
<sequence length="281" mass="32128">MKTTLRMLTLSTVAAMTILSACTQEEIENPVTNDPDNVPTELTAEEAASIPLEQEATVIATIQDANYQVEFLSIGDEHIVMGELVTGEEDQESILDVFKGAKPYEVFEALTDASVPMPVKIARDIKDNSIKTNRAIDYSDKAIKIVSERFHMFDQAKAMGCYDEGAAGFKFNRCDPAPDYISSIQFCDNGTWTHHIRNSYIESEYRWAERWDVDTWTNNICGTWNIAFYRWDGSSWKKYFERTRGNGIWRWVIYSSTPDRRKVIRSKVSGDGSFRAFTHFF</sequence>
<feature type="chain" id="PRO_5041388136" evidence="1">
    <location>
        <begin position="24"/>
        <end position="281"/>
    </location>
</feature>
<reference evidence="2" key="2">
    <citation type="journal article" date="2024" name="Antonie Van Leeuwenhoek">
        <title>Roseihalotalea indica gen. nov., sp. nov., a halophilic Bacteroidetes from mesopelagic Southwest Indian Ocean with higher carbohydrate metabolic potential.</title>
        <authorList>
            <person name="Chen B."/>
            <person name="Zhang M."/>
            <person name="Lin D."/>
            <person name="Ye J."/>
            <person name="Tang K."/>
        </authorList>
    </citation>
    <scope>NUCLEOTIDE SEQUENCE</scope>
    <source>
        <strain evidence="2">TK19036</strain>
    </source>
</reference>
<dbReference type="PROSITE" id="PS51257">
    <property type="entry name" value="PROKAR_LIPOPROTEIN"/>
    <property type="match status" value="1"/>
</dbReference>
<proteinExistence type="predicted"/>
<accession>A0AA49GTG0</accession>
<evidence type="ECO:0000256" key="1">
    <source>
        <dbReference type="SAM" id="SignalP"/>
    </source>
</evidence>
<dbReference type="AlphaFoldDB" id="A0AA49GTG0"/>
<name>A0AA49GTG0_9BACT</name>
<reference evidence="2" key="1">
    <citation type="journal article" date="2023" name="Comput. Struct. Biotechnol. J.">
        <title>Discovery of a novel marine Bacteroidetes with a rich repertoire of carbohydrate-active enzymes.</title>
        <authorList>
            <person name="Chen B."/>
            <person name="Liu G."/>
            <person name="Chen Q."/>
            <person name="Wang H."/>
            <person name="Liu L."/>
            <person name="Tang K."/>
        </authorList>
    </citation>
    <scope>NUCLEOTIDE SEQUENCE</scope>
    <source>
        <strain evidence="2">TK19036</strain>
    </source>
</reference>
<organism evidence="2">
    <name type="scientific">Roseihalotalea indica</name>
    <dbReference type="NCBI Taxonomy" id="2867963"/>
    <lineage>
        <taxon>Bacteria</taxon>
        <taxon>Pseudomonadati</taxon>
        <taxon>Bacteroidota</taxon>
        <taxon>Cytophagia</taxon>
        <taxon>Cytophagales</taxon>
        <taxon>Catalimonadaceae</taxon>
        <taxon>Roseihalotalea</taxon>
    </lineage>
</organism>